<dbReference type="HOGENOM" id="CLU_147304_1_0_9"/>
<accession>G9XH53</accession>
<reference evidence="2 3" key="1">
    <citation type="submission" date="2011-08" db="EMBL/GenBank/DDBJ databases">
        <authorList>
            <person name="Weinstock G."/>
            <person name="Sodergren E."/>
            <person name="Clifton S."/>
            <person name="Fulton L."/>
            <person name="Fulton B."/>
            <person name="Courtney L."/>
            <person name="Fronick C."/>
            <person name="Harrison M."/>
            <person name="Strong C."/>
            <person name="Farmer C."/>
            <person name="Delahaunty K."/>
            <person name="Markovic C."/>
            <person name="Hall O."/>
            <person name="Minx P."/>
            <person name="Tomlinson C."/>
            <person name="Mitreva M."/>
            <person name="Hou S."/>
            <person name="Chen J."/>
            <person name="Wollam A."/>
            <person name="Pepin K.H."/>
            <person name="Johnson M."/>
            <person name="Bhonagiri V."/>
            <person name="Zhang X."/>
            <person name="Suruliraj S."/>
            <person name="Warren W."/>
            <person name="Chinwalla A."/>
            <person name="Mardis E.R."/>
            <person name="Wilson R.K."/>
        </authorList>
    </citation>
    <scope>NUCLEOTIDE SEQUENCE [LARGE SCALE GENOMIC DNA]</scope>
    <source>
        <strain evidence="2 3">DP7</strain>
    </source>
</reference>
<organism evidence="2 3">
    <name type="scientific">Desulfitobacterium hafniense DP7</name>
    <dbReference type="NCBI Taxonomy" id="537010"/>
    <lineage>
        <taxon>Bacteria</taxon>
        <taxon>Bacillati</taxon>
        <taxon>Bacillota</taxon>
        <taxon>Clostridia</taxon>
        <taxon>Eubacteriales</taxon>
        <taxon>Desulfitobacteriaceae</taxon>
        <taxon>Desulfitobacterium</taxon>
    </lineage>
</organism>
<dbReference type="SMART" id="SM01078">
    <property type="entry name" value="CGGC"/>
    <property type="match status" value="1"/>
</dbReference>
<gene>
    <name evidence="2" type="ORF">HMPREF0322_00276</name>
</gene>
<dbReference type="Pfam" id="PF08821">
    <property type="entry name" value="CGGC"/>
    <property type="match status" value="1"/>
</dbReference>
<sequence>MEESAMKVGIIRCQQTEDMCPGTTDFKVAREGKLAFAETGPVEVIGFLSCGGCPGKKAISRAKLMVDRGAEIIAFASCIKKGNPIGFPCPHFAQINEAVIKKVGSEVQVIDWTH</sequence>
<dbReference type="Proteomes" id="UP000004416">
    <property type="component" value="Unassembled WGS sequence"/>
</dbReference>
<dbReference type="AlphaFoldDB" id="G9XH53"/>
<proteinExistence type="predicted"/>
<evidence type="ECO:0000313" key="2">
    <source>
        <dbReference type="EMBL" id="EHL09001.1"/>
    </source>
</evidence>
<dbReference type="PATRIC" id="fig|537010.4.peg.259"/>
<dbReference type="EMBL" id="AFZX01000008">
    <property type="protein sequence ID" value="EHL09001.1"/>
    <property type="molecule type" value="Genomic_DNA"/>
</dbReference>
<feature type="domain" description="CGGC" evidence="1">
    <location>
        <begin position="7"/>
        <end position="114"/>
    </location>
</feature>
<comment type="caution">
    <text evidence="2">The sequence shown here is derived from an EMBL/GenBank/DDBJ whole genome shotgun (WGS) entry which is preliminary data.</text>
</comment>
<evidence type="ECO:0000259" key="1">
    <source>
        <dbReference type="SMART" id="SM01078"/>
    </source>
</evidence>
<protein>
    <submittedName>
        <fullName evidence="2">CGGC domain protein</fullName>
    </submittedName>
</protein>
<evidence type="ECO:0000313" key="3">
    <source>
        <dbReference type="Proteomes" id="UP000004416"/>
    </source>
</evidence>
<name>G9XH53_DESHA</name>
<dbReference type="InterPro" id="IPR014925">
    <property type="entry name" value="CGGC_dom"/>
</dbReference>